<dbReference type="HOGENOM" id="CLU_431058_0_0_1"/>
<organism evidence="3 4">
    <name type="scientific">Rhodnius prolixus</name>
    <name type="common">Triatomid bug</name>
    <dbReference type="NCBI Taxonomy" id="13249"/>
    <lineage>
        <taxon>Eukaryota</taxon>
        <taxon>Metazoa</taxon>
        <taxon>Ecdysozoa</taxon>
        <taxon>Arthropoda</taxon>
        <taxon>Hexapoda</taxon>
        <taxon>Insecta</taxon>
        <taxon>Pterygota</taxon>
        <taxon>Neoptera</taxon>
        <taxon>Paraneoptera</taxon>
        <taxon>Hemiptera</taxon>
        <taxon>Heteroptera</taxon>
        <taxon>Panheteroptera</taxon>
        <taxon>Cimicomorpha</taxon>
        <taxon>Reduviidae</taxon>
        <taxon>Triatominae</taxon>
        <taxon>Rhodnius</taxon>
    </lineage>
</organism>
<feature type="compositionally biased region" description="Basic and acidic residues" evidence="1">
    <location>
        <begin position="451"/>
        <end position="483"/>
    </location>
</feature>
<feature type="compositionally biased region" description="Polar residues" evidence="1">
    <location>
        <begin position="38"/>
        <end position="47"/>
    </location>
</feature>
<dbReference type="Gene3D" id="1.10.238.20">
    <property type="entry name" value="Pheromone/general odorant binding protein domain"/>
    <property type="match status" value="1"/>
</dbReference>
<dbReference type="EMBL" id="ACPB03008541">
    <property type="status" value="NOT_ANNOTATED_CDS"/>
    <property type="molecule type" value="Genomic_DNA"/>
</dbReference>
<keyword evidence="2" id="KW-0732">Signal</keyword>
<feature type="compositionally biased region" description="Low complexity" evidence="1">
    <location>
        <begin position="252"/>
        <end position="261"/>
    </location>
</feature>
<reference evidence="3" key="1">
    <citation type="submission" date="2015-05" db="UniProtKB">
        <authorList>
            <consortium name="EnsemblMetazoa"/>
        </authorList>
    </citation>
    <scope>IDENTIFICATION</scope>
</reference>
<dbReference type="GO" id="GO:0005549">
    <property type="term" value="F:odorant binding"/>
    <property type="evidence" value="ECO:0007669"/>
    <property type="project" value="InterPro"/>
</dbReference>
<sequence>MELTLLVSTCAFHVTVAQLFPFSPLRHYIDQRYADSDGISTTSNPSSLERYRYDEDSPLSSSSQVPSINRAIVDEEKVTTIAVTPKPKYTPHRLVPEPNVDPNTHWIPNIGYNGPRLSSHNQPSSPTNSVSVKSKFHEPPLKINSASTTVVESIPSLSVTIPIGGVHRKESGLIDYLVPPKYPSVYENHITQNEVSSVPSAPIKLLTSATTSTTQKPKKPKRKRPYKEHIRGSEKNASSEKRVRNRFRPSRTRPTSTVKPTLNEPHASATSFFQTIDTKPQPSLPIHVSNIHSSEAIGLGASDGERVEFQLHGQSGPDSYKFGFDTGDVKNRHFRYEEKDNHGNVKGHYGYYDKTGKLQIINYHADENGFHGLKCRMENDIKTQEEFEEIVKNCLNADSTESNNNSNRRKQHNNNNSKPWSNRGNNDQRHYNNNNSNNRGSYNNDDEGQQEDDRKDGRFNNKDSNERDYDYDNDRWYGQDNNRRQPGRGNGDSHSYGSHRREQNDDNRYNKDPFNRHFNTSRIGTTSIGSPLENIDACVIHCIFRQMKMVSDESYLNRNTVLNVLTRRIKDQELKTFILESVNECFENLDPDDEEMCDYSKSFAMCLEEKGKSLNKNTVRQSSARQCHFFAQGVP</sequence>
<proteinExistence type="predicted"/>
<dbReference type="CDD" id="cd23992">
    <property type="entry name" value="PBP_GOBP"/>
    <property type="match status" value="1"/>
</dbReference>
<feature type="compositionally biased region" description="Basic and acidic residues" evidence="1">
    <location>
        <begin position="227"/>
        <end position="242"/>
    </location>
</feature>
<dbReference type="InterPro" id="IPR036728">
    <property type="entry name" value="PBP_GOBP_sf"/>
</dbReference>
<dbReference type="VEuPathDB" id="VectorBase:RPRC003602"/>
<evidence type="ECO:0000256" key="2">
    <source>
        <dbReference type="SAM" id="SignalP"/>
    </source>
</evidence>
<feature type="compositionally biased region" description="Basic residues" evidence="1">
    <location>
        <begin position="216"/>
        <end position="226"/>
    </location>
</feature>
<evidence type="ECO:0000256" key="1">
    <source>
        <dbReference type="SAM" id="MobiDB-lite"/>
    </source>
</evidence>
<protein>
    <submittedName>
        <fullName evidence="3">Uncharacterized protein</fullName>
    </submittedName>
</protein>
<dbReference type="InterPro" id="IPR000618">
    <property type="entry name" value="Insect_cuticle"/>
</dbReference>
<dbReference type="GO" id="GO:0062129">
    <property type="term" value="C:chitin-based extracellular matrix"/>
    <property type="evidence" value="ECO:0007669"/>
    <property type="project" value="TreeGrafter"/>
</dbReference>
<dbReference type="PANTHER" id="PTHR10380">
    <property type="entry name" value="CUTICLE PROTEIN"/>
    <property type="match status" value="1"/>
</dbReference>
<feature type="compositionally biased region" description="Polar residues" evidence="1">
    <location>
        <begin position="116"/>
        <end position="132"/>
    </location>
</feature>
<feature type="region of interest" description="Disordered" evidence="1">
    <location>
        <begin position="111"/>
        <end position="133"/>
    </location>
</feature>
<feature type="signal peptide" evidence="2">
    <location>
        <begin position="1"/>
        <end position="17"/>
    </location>
</feature>
<feature type="chain" id="PRO_5043388497" evidence="2">
    <location>
        <begin position="18"/>
        <end position="635"/>
    </location>
</feature>
<feature type="region of interest" description="Disordered" evidence="1">
    <location>
        <begin position="35"/>
        <end position="66"/>
    </location>
</feature>
<feature type="region of interest" description="Disordered" evidence="1">
    <location>
        <begin position="398"/>
        <end position="526"/>
    </location>
</feature>
<evidence type="ECO:0000313" key="4">
    <source>
        <dbReference type="Proteomes" id="UP000015103"/>
    </source>
</evidence>
<dbReference type="Proteomes" id="UP000015103">
    <property type="component" value="Unassembled WGS sequence"/>
</dbReference>
<dbReference type="SUPFAM" id="SSF47565">
    <property type="entry name" value="Insect pheromone/odorant-binding proteins"/>
    <property type="match status" value="1"/>
</dbReference>
<feature type="region of interest" description="Disordered" evidence="1">
    <location>
        <begin position="207"/>
        <end position="263"/>
    </location>
</feature>
<dbReference type="GO" id="GO:0008010">
    <property type="term" value="F:structural constituent of chitin-based larval cuticle"/>
    <property type="evidence" value="ECO:0007669"/>
    <property type="project" value="TreeGrafter"/>
</dbReference>
<dbReference type="Pfam" id="PF01395">
    <property type="entry name" value="PBP_GOBP"/>
    <property type="match status" value="1"/>
</dbReference>
<dbReference type="InParanoid" id="T1HHS9"/>
<dbReference type="PROSITE" id="PS51155">
    <property type="entry name" value="CHIT_BIND_RR_2"/>
    <property type="match status" value="1"/>
</dbReference>
<dbReference type="InterPro" id="IPR006170">
    <property type="entry name" value="PBP/GOBP"/>
</dbReference>
<dbReference type="AlphaFoldDB" id="T1HHS9"/>
<dbReference type="Pfam" id="PF00379">
    <property type="entry name" value="Chitin_bind_4"/>
    <property type="match status" value="1"/>
</dbReference>
<dbReference type="STRING" id="13249.T1HHS9"/>
<evidence type="ECO:0000313" key="3">
    <source>
        <dbReference type="EnsemblMetazoa" id="RPRC003602-PA"/>
    </source>
</evidence>
<feature type="compositionally biased region" description="Low complexity" evidence="1">
    <location>
        <begin position="413"/>
        <end position="443"/>
    </location>
</feature>
<keyword evidence="4" id="KW-1185">Reference proteome</keyword>
<dbReference type="InterPro" id="IPR050468">
    <property type="entry name" value="Cuticle_Struct_Prot"/>
</dbReference>
<feature type="compositionally biased region" description="Polar residues" evidence="1">
    <location>
        <begin position="517"/>
        <end position="526"/>
    </location>
</feature>
<dbReference type="PANTHER" id="PTHR10380:SF240">
    <property type="match status" value="1"/>
</dbReference>
<dbReference type="EnsemblMetazoa" id="RPRC003602-RA">
    <property type="protein sequence ID" value="RPRC003602-PA"/>
    <property type="gene ID" value="RPRC003602"/>
</dbReference>
<dbReference type="eggNOG" id="ENOG502S7B7">
    <property type="taxonomic scope" value="Eukaryota"/>
</dbReference>
<accession>T1HHS9</accession>
<feature type="compositionally biased region" description="Basic and acidic residues" evidence="1">
    <location>
        <begin position="499"/>
        <end position="515"/>
    </location>
</feature>
<name>T1HHS9_RHOPR</name>